<feature type="non-terminal residue" evidence="1">
    <location>
        <position position="37"/>
    </location>
</feature>
<name>A0A382EEY4_9ZZZZ</name>
<gene>
    <name evidence="1" type="ORF">METZ01_LOCUS201488</name>
</gene>
<dbReference type="EMBL" id="UINC01043918">
    <property type="protein sequence ID" value="SVB48634.1"/>
    <property type="molecule type" value="Genomic_DNA"/>
</dbReference>
<reference evidence="1" key="1">
    <citation type="submission" date="2018-05" db="EMBL/GenBank/DDBJ databases">
        <authorList>
            <person name="Lanie J.A."/>
            <person name="Ng W.-L."/>
            <person name="Kazmierczak K.M."/>
            <person name="Andrzejewski T.M."/>
            <person name="Davidsen T.M."/>
            <person name="Wayne K.J."/>
            <person name="Tettelin H."/>
            <person name="Glass J.I."/>
            <person name="Rusch D."/>
            <person name="Podicherti R."/>
            <person name="Tsui H.-C.T."/>
            <person name="Winkler M.E."/>
        </authorList>
    </citation>
    <scope>NUCLEOTIDE SEQUENCE</scope>
</reference>
<organism evidence="1">
    <name type="scientific">marine metagenome</name>
    <dbReference type="NCBI Taxonomy" id="408172"/>
    <lineage>
        <taxon>unclassified sequences</taxon>
        <taxon>metagenomes</taxon>
        <taxon>ecological metagenomes</taxon>
    </lineage>
</organism>
<evidence type="ECO:0000313" key="1">
    <source>
        <dbReference type="EMBL" id="SVB48634.1"/>
    </source>
</evidence>
<dbReference type="AlphaFoldDB" id="A0A382EEY4"/>
<sequence length="37" mass="4320">MQLYEEPVMNWKKGWILFVPLFTLLSPLGLEAKVSLK</sequence>
<accession>A0A382EEY4</accession>
<proteinExistence type="predicted"/>
<protein>
    <submittedName>
        <fullName evidence="1">Uncharacterized protein</fullName>
    </submittedName>
</protein>